<sequence>MLAVIISWFFLALLAIRLVQHLYSVWKSPNRSVPGPWLARYTRLWYFYRVYSGNFHHENIQLHNHYHSRVVRVAPNMYSISQPDKAVYGIGVNVRKSDWYDGWKHPSPDRWSLFPERNIKRHAETRRKFQNIYSLSSLVSYEKYVDDCGDIFTERLVEIAASGQDIDLGYWLRCYAFDVIGQITYSKRFGFLDAGEDVGGLIKAINKVLLYGSLVGIYVGLHPITFKIMQYLPGSGASARMYLTRFVRERVAQREAERDQSHCKAAKKQPPRSGSSMPEDFLNKIFGLYEDGTKGVTKYHVFMMGQSNIVAGSDTTAVSLSSILYHLLRNPKSMQTLRAEIAELGQHDGSGTGHITFRQTQEMRYLQAVIKEGLRLHPVTGLPLWREVPETGAYICGRQFCAGDVVGINSWVAHYDESVWGSDVHLFRPERWLEADQATLRKMESHYMP</sequence>
<dbReference type="GO" id="GO:0004497">
    <property type="term" value="F:monooxygenase activity"/>
    <property type="evidence" value="ECO:0007669"/>
    <property type="project" value="InterPro"/>
</dbReference>
<proteinExistence type="predicted"/>
<feature type="non-terminal residue" evidence="3">
    <location>
        <position position="449"/>
    </location>
</feature>
<reference evidence="4" key="1">
    <citation type="journal article" date="2017" name="Nat. Microbiol.">
        <title>Global analysis of biosynthetic gene clusters reveals vast potential of secondary metabolite production in Penicillium species.</title>
        <authorList>
            <person name="Nielsen J.C."/>
            <person name="Grijseels S."/>
            <person name="Prigent S."/>
            <person name="Ji B."/>
            <person name="Dainat J."/>
            <person name="Nielsen K.F."/>
            <person name="Frisvad J.C."/>
            <person name="Workman M."/>
            <person name="Nielsen J."/>
        </authorList>
    </citation>
    <scope>NUCLEOTIDE SEQUENCE [LARGE SCALE GENOMIC DNA]</scope>
    <source>
        <strain evidence="4">IBT 13039</strain>
    </source>
</reference>
<name>A0A1V6XHJ9_PENNA</name>
<feature type="region of interest" description="Disordered" evidence="1">
    <location>
        <begin position="254"/>
        <end position="278"/>
    </location>
</feature>
<keyword evidence="2" id="KW-0732">Signal</keyword>
<gene>
    <name evidence="3" type="ORF">PENNAL_c0079G06477</name>
</gene>
<feature type="chain" id="PRO_5013026054" description="Cytochrome P450 monooxygenase" evidence="2">
    <location>
        <begin position="22"/>
        <end position="449"/>
    </location>
</feature>
<protein>
    <recommendedName>
        <fullName evidence="5">Cytochrome P450 monooxygenase</fullName>
    </recommendedName>
</protein>
<dbReference type="STRING" id="60175.A0A1V6XHJ9"/>
<dbReference type="EMBL" id="MOOB01000079">
    <property type="protein sequence ID" value="OQE74581.1"/>
    <property type="molecule type" value="Genomic_DNA"/>
</dbReference>
<feature type="signal peptide" evidence="2">
    <location>
        <begin position="1"/>
        <end position="21"/>
    </location>
</feature>
<dbReference type="PANTHER" id="PTHR24305">
    <property type="entry name" value="CYTOCHROME P450"/>
    <property type="match status" value="1"/>
</dbReference>
<dbReference type="Pfam" id="PF00067">
    <property type="entry name" value="p450"/>
    <property type="match status" value="1"/>
</dbReference>
<dbReference type="GO" id="GO:0020037">
    <property type="term" value="F:heme binding"/>
    <property type="evidence" value="ECO:0007669"/>
    <property type="project" value="InterPro"/>
</dbReference>
<comment type="caution">
    <text evidence="3">The sequence shown here is derived from an EMBL/GenBank/DDBJ whole genome shotgun (WGS) entry which is preliminary data.</text>
</comment>
<dbReference type="Gene3D" id="1.10.630.10">
    <property type="entry name" value="Cytochrome P450"/>
    <property type="match status" value="1"/>
</dbReference>
<dbReference type="GO" id="GO:0016705">
    <property type="term" value="F:oxidoreductase activity, acting on paired donors, with incorporation or reduction of molecular oxygen"/>
    <property type="evidence" value="ECO:0007669"/>
    <property type="project" value="InterPro"/>
</dbReference>
<evidence type="ECO:0000256" key="2">
    <source>
        <dbReference type="SAM" id="SignalP"/>
    </source>
</evidence>
<dbReference type="AlphaFoldDB" id="A0A1V6XHJ9"/>
<dbReference type="SUPFAM" id="SSF48264">
    <property type="entry name" value="Cytochrome P450"/>
    <property type="match status" value="1"/>
</dbReference>
<evidence type="ECO:0008006" key="5">
    <source>
        <dbReference type="Google" id="ProtNLM"/>
    </source>
</evidence>
<accession>A0A1V6XHJ9</accession>
<organism evidence="3 4">
    <name type="scientific">Penicillium nalgiovense</name>
    <dbReference type="NCBI Taxonomy" id="60175"/>
    <lineage>
        <taxon>Eukaryota</taxon>
        <taxon>Fungi</taxon>
        <taxon>Dikarya</taxon>
        <taxon>Ascomycota</taxon>
        <taxon>Pezizomycotina</taxon>
        <taxon>Eurotiomycetes</taxon>
        <taxon>Eurotiomycetidae</taxon>
        <taxon>Eurotiales</taxon>
        <taxon>Aspergillaceae</taxon>
        <taxon>Penicillium</taxon>
    </lineage>
</organism>
<dbReference type="CDD" id="cd11060">
    <property type="entry name" value="CYP57A1-like"/>
    <property type="match status" value="1"/>
</dbReference>
<dbReference type="GO" id="GO:0043386">
    <property type="term" value="P:mycotoxin biosynthetic process"/>
    <property type="evidence" value="ECO:0007669"/>
    <property type="project" value="UniProtKB-ARBA"/>
</dbReference>
<dbReference type="PANTHER" id="PTHR24305:SF188">
    <property type="entry name" value="P450, PUTATIVE (EUROFUNG)-RELATED"/>
    <property type="match status" value="1"/>
</dbReference>
<dbReference type="Proteomes" id="UP000191691">
    <property type="component" value="Unassembled WGS sequence"/>
</dbReference>
<dbReference type="GO" id="GO:0005506">
    <property type="term" value="F:iron ion binding"/>
    <property type="evidence" value="ECO:0007669"/>
    <property type="project" value="InterPro"/>
</dbReference>
<dbReference type="PRINTS" id="PR00385">
    <property type="entry name" value="P450"/>
</dbReference>
<dbReference type="InterPro" id="IPR036396">
    <property type="entry name" value="Cyt_P450_sf"/>
</dbReference>
<dbReference type="InterPro" id="IPR050121">
    <property type="entry name" value="Cytochrome_P450_monoxygenase"/>
</dbReference>
<evidence type="ECO:0000313" key="3">
    <source>
        <dbReference type="EMBL" id="OQE74581.1"/>
    </source>
</evidence>
<evidence type="ECO:0000256" key="1">
    <source>
        <dbReference type="SAM" id="MobiDB-lite"/>
    </source>
</evidence>
<keyword evidence="4" id="KW-1185">Reference proteome</keyword>
<evidence type="ECO:0000313" key="4">
    <source>
        <dbReference type="Proteomes" id="UP000191691"/>
    </source>
</evidence>
<dbReference type="InterPro" id="IPR001128">
    <property type="entry name" value="Cyt_P450"/>
</dbReference>
<dbReference type="OMA" id="AYIMRYV"/>